<dbReference type="OrthoDB" id="421276at2759"/>
<feature type="domain" description="YqaJ viral recombinase" evidence="1">
    <location>
        <begin position="78"/>
        <end position="212"/>
    </location>
</feature>
<evidence type="ECO:0000313" key="2">
    <source>
        <dbReference type="EMBL" id="EPS66001.1"/>
    </source>
</evidence>
<sequence>MFRKSCNSKWYNDHHPIGVLADLKSNNQLDRFKKQILHCSSRSYTDHPTTDRHSPEFFSSQTHPILRANQLQHWFKNWPHLRKDKLTASTFASAVGFWPRGRTRLWLEKLGVIEPFFGNLATCWSNIREQEALWSYQLITRNMLSFPCFRIYGGGSDYSFLAASPDGIIDGFPTSGILEIKCPFFGGDMRNATPWKRVPIHCIPQAQGLMSILDRDWMHIYVWTVNGSSLFRLERNVEYWDVLKVALSDFWWDHVQPAKEICSSCVIENPLVELRSLRPTAKHVLHQRITQESKRIVDSAELLFREIHRVHE</sequence>
<dbReference type="Proteomes" id="UP000015453">
    <property type="component" value="Unassembled WGS sequence"/>
</dbReference>
<proteinExistence type="predicted"/>
<dbReference type="PANTHER" id="PTHR46609">
    <property type="entry name" value="EXONUCLEASE, PHAGE-TYPE/RECB, C-TERMINAL DOMAIN-CONTAINING PROTEIN"/>
    <property type="match status" value="1"/>
</dbReference>
<dbReference type="GO" id="GO:0006281">
    <property type="term" value="P:DNA repair"/>
    <property type="evidence" value="ECO:0007669"/>
    <property type="project" value="UniProtKB-ARBA"/>
</dbReference>
<accession>S8CMI8</accession>
<organism evidence="2 3">
    <name type="scientific">Genlisea aurea</name>
    <dbReference type="NCBI Taxonomy" id="192259"/>
    <lineage>
        <taxon>Eukaryota</taxon>
        <taxon>Viridiplantae</taxon>
        <taxon>Streptophyta</taxon>
        <taxon>Embryophyta</taxon>
        <taxon>Tracheophyta</taxon>
        <taxon>Spermatophyta</taxon>
        <taxon>Magnoliopsida</taxon>
        <taxon>eudicotyledons</taxon>
        <taxon>Gunneridae</taxon>
        <taxon>Pentapetalae</taxon>
        <taxon>asterids</taxon>
        <taxon>lamiids</taxon>
        <taxon>Lamiales</taxon>
        <taxon>Lentibulariaceae</taxon>
        <taxon>Genlisea</taxon>
    </lineage>
</organism>
<gene>
    <name evidence="2" type="ORF">M569_08775</name>
</gene>
<name>S8CMI8_9LAMI</name>
<dbReference type="SUPFAM" id="SSF52980">
    <property type="entry name" value="Restriction endonuclease-like"/>
    <property type="match status" value="1"/>
</dbReference>
<dbReference type="InterPro" id="IPR011335">
    <property type="entry name" value="Restrct_endonuc-II-like"/>
</dbReference>
<dbReference type="InterPro" id="IPR019080">
    <property type="entry name" value="YqaJ_viral_recombinase"/>
</dbReference>
<protein>
    <recommendedName>
        <fullName evidence="1">YqaJ viral recombinase domain-containing protein</fullName>
    </recommendedName>
</protein>
<reference evidence="2 3" key="1">
    <citation type="journal article" date="2013" name="BMC Genomics">
        <title>The miniature genome of a carnivorous plant Genlisea aurea contains a low number of genes and short non-coding sequences.</title>
        <authorList>
            <person name="Leushkin E.V."/>
            <person name="Sutormin R.A."/>
            <person name="Nabieva E.R."/>
            <person name="Penin A.A."/>
            <person name="Kondrashov A.S."/>
            <person name="Logacheva M.D."/>
        </authorList>
    </citation>
    <scope>NUCLEOTIDE SEQUENCE [LARGE SCALE GENOMIC DNA]</scope>
</reference>
<dbReference type="Gene3D" id="3.90.320.10">
    <property type="match status" value="1"/>
</dbReference>
<dbReference type="PANTHER" id="PTHR46609:SF4">
    <property type="entry name" value="RESTRICTION ENDONUCLEASE, TYPE II-LIKE SUPERFAMILY PROTEIN"/>
    <property type="match status" value="1"/>
</dbReference>
<dbReference type="InterPro" id="IPR051703">
    <property type="entry name" value="NF-kappa-B_Signaling_Reg"/>
</dbReference>
<dbReference type="EMBL" id="AUSU01003920">
    <property type="protein sequence ID" value="EPS66001.1"/>
    <property type="molecule type" value="Genomic_DNA"/>
</dbReference>
<dbReference type="Pfam" id="PF09588">
    <property type="entry name" value="YqaJ"/>
    <property type="match status" value="1"/>
</dbReference>
<evidence type="ECO:0000313" key="3">
    <source>
        <dbReference type="Proteomes" id="UP000015453"/>
    </source>
</evidence>
<keyword evidence="3" id="KW-1185">Reference proteome</keyword>
<evidence type="ECO:0000259" key="1">
    <source>
        <dbReference type="Pfam" id="PF09588"/>
    </source>
</evidence>
<comment type="caution">
    <text evidence="2">The sequence shown here is derived from an EMBL/GenBank/DDBJ whole genome shotgun (WGS) entry which is preliminary data.</text>
</comment>
<dbReference type="InterPro" id="IPR011604">
    <property type="entry name" value="PDDEXK-like_dom_sf"/>
</dbReference>
<dbReference type="AlphaFoldDB" id="S8CMI8"/>
<dbReference type="CDD" id="cd22343">
    <property type="entry name" value="PDDEXK_lambda_exonuclease-like"/>
    <property type="match status" value="1"/>
</dbReference>